<accession>A0A6C0BPW0</accession>
<dbReference type="AlphaFoldDB" id="A0A6C0BPW0"/>
<reference evidence="1" key="1">
    <citation type="journal article" date="2020" name="Nature">
        <title>Giant virus diversity and host interactions through global metagenomics.</title>
        <authorList>
            <person name="Schulz F."/>
            <person name="Roux S."/>
            <person name="Paez-Espino D."/>
            <person name="Jungbluth S."/>
            <person name="Walsh D.A."/>
            <person name="Denef V.J."/>
            <person name="McMahon K.D."/>
            <person name="Konstantinidis K.T."/>
            <person name="Eloe-Fadrosh E.A."/>
            <person name="Kyrpides N.C."/>
            <person name="Woyke T."/>
        </authorList>
    </citation>
    <scope>NUCLEOTIDE SEQUENCE</scope>
    <source>
        <strain evidence="1">GVMAG-M-3300018416-45</strain>
    </source>
</reference>
<proteinExistence type="predicted"/>
<organism evidence="1">
    <name type="scientific">viral metagenome</name>
    <dbReference type="NCBI Taxonomy" id="1070528"/>
    <lineage>
        <taxon>unclassified sequences</taxon>
        <taxon>metagenomes</taxon>
        <taxon>organismal metagenomes</taxon>
    </lineage>
</organism>
<name>A0A6C0BPW0_9ZZZZ</name>
<sequence>MTSVLEKISGICDMYSGNELMMEKINQSVDTLISNIHLEFKRQKERIDKQTRDKRERLERTNDILERFDTSFGNEYLYSYCSRSERFILYDGVNYIAGNEDSLLENIFGMASNDDEFRGSKYKIKTMMIKKIKDISPLQITPSCATIDDIINSLYPVYFPSLDDARLFLISLGTCLQENNTMQYIFIYKTSIKTLLKMIENEHFVSFGDASRLSSFKIRFKDYSYNNTILIKSNECDTLPCYQSCNLMNLLCVAAHLSRIFPLDEFIQDPVYKHCSEYAIYLRHKTPDIILDEFIDNNITNCKGMHMSDTVMGFVWNKFNQKLSIPDVIGKAKMIEMLQERLDYNHDKKKFVNITSIYAPSMYYFTKFLAANITETENKTENEYTTAEIIFLFRKWFNKRLDYNITGELVMNVFREQYPDAIKNDDTIVCNLSSWDKNEIISQLYHSTIGDGIINVKIDDIYDKYLGNLDNEFPIITKKYFEYYSNNLIKRK</sequence>
<dbReference type="EMBL" id="MN739225">
    <property type="protein sequence ID" value="QHS94475.1"/>
    <property type="molecule type" value="Genomic_DNA"/>
</dbReference>
<protein>
    <submittedName>
        <fullName evidence="1">Uncharacterized protein</fullName>
    </submittedName>
</protein>
<evidence type="ECO:0000313" key="1">
    <source>
        <dbReference type="EMBL" id="QHS94475.1"/>
    </source>
</evidence>